<dbReference type="RefSeq" id="WP_336132369.1">
    <property type="nucleotide sequence ID" value="NZ_JBANDL010000002.1"/>
</dbReference>
<dbReference type="PANTHER" id="PTHR32305">
    <property type="match status" value="1"/>
</dbReference>
<dbReference type="NCBIfam" id="TIGR01643">
    <property type="entry name" value="YD_repeat_2x"/>
    <property type="match status" value="1"/>
</dbReference>
<dbReference type="InterPro" id="IPR045351">
    <property type="entry name" value="DUF6531"/>
</dbReference>
<dbReference type="InterPro" id="IPR022385">
    <property type="entry name" value="Rhs_assc_core"/>
</dbReference>
<feature type="signal peptide" evidence="2">
    <location>
        <begin position="1"/>
        <end position="28"/>
    </location>
</feature>
<dbReference type="Pfam" id="PF05593">
    <property type="entry name" value="RHS_repeat"/>
    <property type="match status" value="3"/>
</dbReference>
<dbReference type="Gene3D" id="2.180.10.10">
    <property type="entry name" value="RHS repeat-associated core"/>
    <property type="match status" value="3"/>
</dbReference>
<feature type="domain" description="DUF6531" evidence="3">
    <location>
        <begin position="253"/>
        <end position="320"/>
    </location>
</feature>
<dbReference type="NCBIfam" id="TIGR03696">
    <property type="entry name" value="Rhs_assc_core"/>
    <property type="match status" value="1"/>
</dbReference>
<evidence type="ECO:0000259" key="3">
    <source>
        <dbReference type="Pfam" id="PF20148"/>
    </source>
</evidence>
<proteinExistence type="predicted"/>
<gene>
    <name evidence="5" type="ORF">V2J18_16570</name>
</gene>
<evidence type="ECO:0000259" key="4">
    <source>
        <dbReference type="Pfam" id="PF25023"/>
    </source>
</evidence>
<reference evidence="5 6" key="1">
    <citation type="submission" date="2024-02" db="EMBL/GenBank/DDBJ databases">
        <title>Lysobacter Genome Sequencing and Mining.</title>
        <authorList>
            <person name="Bierman J."/>
            <person name="Walker M.C."/>
        </authorList>
    </citation>
    <scope>NUCLEOTIDE SEQUENCE [LARGE SCALE GENOMIC DNA]</scope>
    <source>
        <strain evidence="5 6">PB6250</strain>
    </source>
</reference>
<evidence type="ECO:0000256" key="1">
    <source>
        <dbReference type="ARBA" id="ARBA00022737"/>
    </source>
</evidence>
<dbReference type="EMBL" id="JBANDL010000002">
    <property type="protein sequence ID" value="MEI2456279.1"/>
    <property type="molecule type" value="Genomic_DNA"/>
</dbReference>
<evidence type="ECO:0000313" key="6">
    <source>
        <dbReference type="Proteomes" id="UP001387215"/>
    </source>
</evidence>
<organism evidence="5 6">
    <name type="scientific">Lysobacter firmicutimachus</name>
    <dbReference type="NCBI Taxonomy" id="1792846"/>
    <lineage>
        <taxon>Bacteria</taxon>
        <taxon>Pseudomonadati</taxon>
        <taxon>Pseudomonadota</taxon>
        <taxon>Gammaproteobacteria</taxon>
        <taxon>Lysobacterales</taxon>
        <taxon>Lysobacteraceae</taxon>
        <taxon>Lysobacter</taxon>
    </lineage>
</organism>
<dbReference type="InterPro" id="IPR031325">
    <property type="entry name" value="RHS_repeat"/>
</dbReference>
<keyword evidence="6" id="KW-1185">Reference proteome</keyword>
<dbReference type="Proteomes" id="UP001387215">
    <property type="component" value="Unassembled WGS sequence"/>
</dbReference>
<dbReference type="Pfam" id="PF25023">
    <property type="entry name" value="TEN_YD-shell"/>
    <property type="match status" value="1"/>
</dbReference>
<protein>
    <submittedName>
        <fullName evidence="5">RHS repeat-associated core domain-containing protein</fullName>
    </submittedName>
</protein>
<dbReference type="Pfam" id="PF20148">
    <property type="entry name" value="DUF6531"/>
    <property type="match status" value="1"/>
</dbReference>
<keyword evidence="2" id="KW-0732">Signal</keyword>
<dbReference type="InterPro" id="IPR006530">
    <property type="entry name" value="YD"/>
</dbReference>
<feature type="chain" id="PRO_5045569498" evidence="2">
    <location>
        <begin position="29"/>
        <end position="1629"/>
    </location>
</feature>
<sequence>MPASFALRLSALVSLLLAAWLVPGGARAADEYCATRYMPAQERMCFNTLSEAESYIRTEPATPRGNAFLEKNAEWAMAEGVYNRDYRVKPRAPTYVGDFYRASTAGARARGCSSEDSIGGETAPNGEIWCKDEEAMEVDVYKSSLYSTPPPPGQFTGSYYEGTPAGWGPEGRFLFQTRNYSPNDANARFLIINPTPSVTHQWHFARRDWYECPMLFYAGWPNPGVNWPNVCFNDVYAQIVVRSKQFDSCCKDGNPVVAATGNKEYREEDFDWEGQAFTRTYNSVGDFELGSGLTDHWAHSYSARVILRQGLPNTLLRSDGYYELMGKVSDTSYRSVNRPGVIMIREPDAVATDKGRWRLSTFSSLEWFDDSGRLSAYEVGGRLYRLDYCTQADVQAGSCLAAGKLLRVRSPSGRELNFQYAAVLAAKPGDDGLRLSRIGSAGAWLVEYAYDTSGRLTHASKGGAVAGEGMEYLYGESDRVCRNAAGQAIAGCDPALWGNKLTGVIDEAGQRYATYSYDELGRTTISDHALGAGKVTHTYNSSGSVTVTLPTGSSKTYDFSSEAFRQPTRIALSATDGSNAGTSTAQYLNNRISSRQNERSYRTDYEHDAFQETVRIEGRTSGKGVTPVTRTIQTDWNPGYTLPTERRTLNNANALVAKSKWTYNDRGQRLTSTQVDPATNAERTTTTSYCEAADVTAGACPIVGLLKSVDGPRSDVADVARYTYYASDDPACVSAPATCAYRKGDLWKVADALGHVTEYLRYDASGRLLSSKDANGVVTDLEYYPRGWLKASKVRGTNAASEADDVITRYEYDLIGQVKKVIQPDGAFVRYDYDAAHRLSDIYDNAGNRIHYTVDAAGNRTQEDTRDANGALKRTLSRIYNQLGQLKTAKTADGHPTAFTYDVAGNADLTTDALNRKTDSDYDPLNRLAKTLQDVGGINAKIEYQYDALDRLTQVNDPKGLSTTYGYNGFGDQVQLSSPDTGVTTRTFNAAGQVATKQDANDANPHTYTYDALGRPKTVSYGSGSNDVEYDYDTVNAACATGETFAVGRVTAMRTEGTELKYCYDRFGRVVRKVQSVDAQSFTLRYAYTPAGELSALTYPDGAVADYVRDAQSRIVEIGVTPAGGVRSVLLNNVGYLPFGPATGWTYGNGRSLSRTYDLDYRAKTIFDPAAGGLSLGYGYNAAGELTELKDGLQSAFLAKYDYDALGRLKITRDGPTGTPLETYGYDATGNRTSLLRAGATTTYSYPATSHRLTDVGGIARGYDAVGNTTSIGGAAKEFVYNANDRMSQVKLGGVVARSYRYNAKGERVAASNGASGPVAVYTLYDEAGHWIGDYDASGATKQQALWLGDSPVGVLSGVGTAQKLHYVQPDHLGTPRTVIDATRNVAIWSWNAKGEAFGNDIPHQDSDQDGTAFVFDMRFPGQRYDAAGEISYNYFRDYEAVGGRYLESDPIGLLGGINTYSYVNGNPLGVIDPDGRSGLVVNGAKGVLGFIAADMAIPEPSDVAWPKWAGYAVGAAIAGGIIWAANENSDGDSKSESGSDSEKICKPAIPDVQGRDLCEQLALAEAKAGAGEAIMGAMNDEPRLVAHYGPGPWVKMQHTRICHGPAPRKIVIHYFSNMRGGNVELKFK</sequence>
<dbReference type="PANTHER" id="PTHR32305:SF15">
    <property type="entry name" value="PROTEIN RHSA-RELATED"/>
    <property type="match status" value="1"/>
</dbReference>
<accession>A0ABU8D5I9</accession>
<comment type="caution">
    <text evidence="5">The sequence shown here is derived from an EMBL/GenBank/DDBJ whole genome shotgun (WGS) entry which is preliminary data.</text>
</comment>
<evidence type="ECO:0000256" key="2">
    <source>
        <dbReference type="SAM" id="SignalP"/>
    </source>
</evidence>
<feature type="domain" description="Teneurin-like YD-shell" evidence="4">
    <location>
        <begin position="1179"/>
        <end position="1450"/>
    </location>
</feature>
<dbReference type="InterPro" id="IPR056823">
    <property type="entry name" value="TEN-like_YD-shell"/>
</dbReference>
<dbReference type="InterPro" id="IPR050708">
    <property type="entry name" value="T6SS_VgrG/RHS"/>
</dbReference>
<evidence type="ECO:0000313" key="5">
    <source>
        <dbReference type="EMBL" id="MEI2456279.1"/>
    </source>
</evidence>
<name>A0ABU8D5I9_9GAMM</name>
<keyword evidence="1" id="KW-0677">Repeat</keyword>